<feature type="region of interest" description="Disordered" evidence="1">
    <location>
        <begin position="61"/>
        <end position="208"/>
    </location>
</feature>
<organism evidence="2 3">
    <name type="scientific">Solanum tuberosum</name>
    <name type="common">Potato</name>
    <dbReference type="NCBI Taxonomy" id="4113"/>
    <lineage>
        <taxon>Eukaryota</taxon>
        <taxon>Viridiplantae</taxon>
        <taxon>Streptophyta</taxon>
        <taxon>Embryophyta</taxon>
        <taxon>Tracheophyta</taxon>
        <taxon>Spermatophyta</taxon>
        <taxon>Magnoliopsida</taxon>
        <taxon>eudicotyledons</taxon>
        <taxon>Gunneridae</taxon>
        <taxon>Pentapetalae</taxon>
        <taxon>asterids</taxon>
        <taxon>lamiids</taxon>
        <taxon>Solanales</taxon>
        <taxon>Solanaceae</taxon>
        <taxon>Solanoideae</taxon>
        <taxon>Solaneae</taxon>
        <taxon>Solanum</taxon>
    </lineage>
</organism>
<dbReference type="EnsemblPlants" id="PGSC0003DMT400090899">
    <property type="protein sequence ID" value="PGSC0003DMT400090899"/>
    <property type="gene ID" value="PGSC0003DMG400040470"/>
</dbReference>
<reference evidence="2" key="2">
    <citation type="submission" date="2015-06" db="UniProtKB">
        <authorList>
            <consortium name="EnsemblPlants"/>
        </authorList>
    </citation>
    <scope>IDENTIFICATION</scope>
    <source>
        <strain evidence="2">DM1-3 516 R44</strain>
    </source>
</reference>
<evidence type="ECO:0000313" key="3">
    <source>
        <dbReference type="Proteomes" id="UP000011115"/>
    </source>
</evidence>
<evidence type="ECO:0000256" key="1">
    <source>
        <dbReference type="SAM" id="MobiDB-lite"/>
    </source>
</evidence>
<evidence type="ECO:0000313" key="2">
    <source>
        <dbReference type="EnsemblPlants" id="PGSC0003DMT400090899"/>
    </source>
</evidence>
<dbReference type="HOGENOM" id="CLU_1181914_0_0_1"/>
<dbReference type="Proteomes" id="UP000011115">
    <property type="component" value="Unassembled WGS sequence"/>
</dbReference>
<accession>M1DLF8</accession>
<keyword evidence="3" id="KW-1185">Reference proteome</keyword>
<protein>
    <submittedName>
        <fullName evidence="2">Repressor protein</fullName>
    </submittedName>
</protein>
<dbReference type="InParanoid" id="M1DLF8"/>
<name>M1DLF8_SOLTU</name>
<dbReference type="Gramene" id="PGSC0003DMT400090899">
    <property type="protein sequence ID" value="PGSC0003DMT400090899"/>
    <property type="gene ID" value="PGSC0003DMG400040470"/>
</dbReference>
<sequence>MGDNNEEIGLTDVIVAQPVIADQNKLIMQLMQQITKMRVEMQRIQDLPNLGFAFNAPADGWPPLHFPPSNAEQAQNPPSAPAQNPSIIDLTTQNPHFASVSYQTLPPPQSTNHQAPLHPQNANLQACPPSQNQNVNHPNTFFHQQNQYTSPQTFPQNYQPPQNAQGPSIAPPLPQKPTFQIPVPNEHDPNGSELDHYEDREREWRSNE</sequence>
<dbReference type="PaxDb" id="4113-PGSC0003DMT400090899"/>
<proteinExistence type="predicted"/>
<dbReference type="AlphaFoldDB" id="M1DLF8"/>
<feature type="compositionally biased region" description="Basic and acidic residues" evidence="1">
    <location>
        <begin position="185"/>
        <end position="208"/>
    </location>
</feature>
<reference evidence="3" key="1">
    <citation type="journal article" date="2011" name="Nature">
        <title>Genome sequence and analysis of the tuber crop potato.</title>
        <authorList>
            <consortium name="The Potato Genome Sequencing Consortium"/>
        </authorList>
    </citation>
    <scope>NUCLEOTIDE SEQUENCE [LARGE SCALE GENOMIC DNA]</scope>
    <source>
        <strain evidence="3">cv. DM1-3 516 R44</strain>
    </source>
</reference>
<feature type="compositionally biased region" description="Low complexity" evidence="1">
    <location>
        <begin position="70"/>
        <end position="86"/>
    </location>
</feature>
<feature type="compositionally biased region" description="Polar residues" evidence="1">
    <location>
        <begin position="89"/>
        <end position="166"/>
    </location>
</feature>